<dbReference type="InterPro" id="IPR016181">
    <property type="entry name" value="Acyl_CoA_acyltransferase"/>
</dbReference>
<evidence type="ECO:0000259" key="1">
    <source>
        <dbReference type="PROSITE" id="PS51186"/>
    </source>
</evidence>
<gene>
    <name evidence="2" type="ORF">CRN84_08845</name>
</gene>
<dbReference type="PROSITE" id="PS51186">
    <property type="entry name" value="GNAT"/>
    <property type="match status" value="1"/>
</dbReference>
<protein>
    <submittedName>
        <fullName evidence="2">GNAT family N-acetyltransferase</fullName>
    </submittedName>
</protein>
<name>A0A2C6DGK8_9GAMM</name>
<evidence type="ECO:0000313" key="3">
    <source>
        <dbReference type="Proteomes" id="UP000224974"/>
    </source>
</evidence>
<keyword evidence="2" id="KW-0808">Transferase</keyword>
<keyword evidence="3" id="KW-1185">Reference proteome</keyword>
<dbReference type="CDD" id="cd04301">
    <property type="entry name" value="NAT_SF"/>
    <property type="match status" value="1"/>
</dbReference>
<dbReference type="InterPro" id="IPR025685">
    <property type="entry name" value="YoaP-like_dom"/>
</dbReference>
<dbReference type="EMBL" id="PDDX01000001">
    <property type="protein sequence ID" value="PHI29428.1"/>
    <property type="molecule type" value="Genomic_DNA"/>
</dbReference>
<dbReference type="Proteomes" id="UP000224974">
    <property type="component" value="Unassembled WGS sequence"/>
</dbReference>
<proteinExistence type="predicted"/>
<reference evidence="3" key="1">
    <citation type="submission" date="2017-09" db="EMBL/GenBank/DDBJ databases">
        <title>FDA dAtabase for Regulatory Grade micrObial Sequences (FDA-ARGOS): Supporting development and validation of Infectious Disease Dx tests.</title>
        <authorList>
            <person name="Minogue T."/>
            <person name="Wolcott M."/>
            <person name="Wasieloski L."/>
            <person name="Aguilar W."/>
            <person name="Moore D."/>
            <person name="Tallon L."/>
            <person name="Sadzewicz L."/>
            <person name="Ott S."/>
            <person name="Zhao X."/>
            <person name="Nagaraj S."/>
            <person name="Vavikolanu K."/>
            <person name="Aluvathingal J."/>
            <person name="Nadendla S."/>
            <person name="Sichtig H."/>
        </authorList>
    </citation>
    <scope>NUCLEOTIDE SEQUENCE [LARGE SCALE GENOMIC DNA]</scope>
    <source>
        <strain evidence="3">FDAARGOS_387</strain>
    </source>
</reference>
<dbReference type="OrthoDB" id="3172674at2"/>
<organism evidence="2 3">
    <name type="scientific">Budvicia aquatica</name>
    <dbReference type="NCBI Taxonomy" id="82979"/>
    <lineage>
        <taxon>Bacteria</taxon>
        <taxon>Pseudomonadati</taxon>
        <taxon>Pseudomonadota</taxon>
        <taxon>Gammaproteobacteria</taxon>
        <taxon>Enterobacterales</taxon>
        <taxon>Budviciaceae</taxon>
        <taxon>Budvicia</taxon>
    </lineage>
</organism>
<dbReference type="GO" id="GO:0016747">
    <property type="term" value="F:acyltransferase activity, transferring groups other than amino-acyl groups"/>
    <property type="evidence" value="ECO:0007669"/>
    <property type="project" value="InterPro"/>
</dbReference>
<dbReference type="SUPFAM" id="SSF55729">
    <property type="entry name" value="Acyl-CoA N-acyltransferases (Nat)"/>
    <property type="match status" value="1"/>
</dbReference>
<dbReference type="RefSeq" id="WP_029096130.1">
    <property type="nucleotide sequence ID" value="NZ_PDDX01000001.1"/>
</dbReference>
<evidence type="ECO:0000313" key="2">
    <source>
        <dbReference type="EMBL" id="PHI29428.1"/>
    </source>
</evidence>
<dbReference type="AlphaFoldDB" id="A0A2C6DGK8"/>
<feature type="domain" description="N-acetyltransferase" evidence="1">
    <location>
        <begin position="3"/>
        <end position="154"/>
    </location>
</feature>
<dbReference type="InterPro" id="IPR000182">
    <property type="entry name" value="GNAT_dom"/>
</dbReference>
<sequence>MDSDFVNLTAENLFNEHLCCIIRSKKPHPGINAKRQWLSDRLTEGHVFRKLNAKATVFIEYAPLETAWVPIIGDNYYYLYCLWVSGSHKEKGYGKSLMAYCLADAKQKGKSGICMLGAKKQKSWLSDQSFVKTYGFEVVDTTDNGYELLALSFDGTTPKFAPNVKKQPIKNQELTIYYDMQCPYIYQSIEMIKQYCEMNDVPLSLIQVDTLQKAKELPCVFNNWAVFYKGVFETVNLLDVTYLKRILKK</sequence>
<dbReference type="STRING" id="1111728.GCA_000427805_04798"/>
<dbReference type="Gene3D" id="3.40.630.30">
    <property type="match status" value="1"/>
</dbReference>
<comment type="caution">
    <text evidence="2">The sequence shown here is derived from an EMBL/GenBank/DDBJ whole genome shotgun (WGS) entry which is preliminary data.</text>
</comment>
<accession>A0A2C6DGK8</accession>
<dbReference type="Pfam" id="PF14268">
    <property type="entry name" value="YoaP"/>
    <property type="match status" value="1"/>
</dbReference>
<dbReference type="Pfam" id="PF00583">
    <property type="entry name" value="Acetyltransf_1"/>
    <property type="match status" value="1"/>
</dbReference>